<organism evidence="2 3">
    <name type="scientific">Candidatus Accumulibacter proximus</name>
    <dbReference type="NCBI Taxonomy" id="2954385"/>
    <lineage>
        <taxon>Bacteria</taxon>
        <taxon>Pseudomonadati</taxon>
        <taxon>Pseudomonadota</taxon>
        <taxon>Betaproteobacteria</taxon>
        <taxon>Candidatus Accumulibacter</taxon>
    </lineage>
</organism>
<dbReference type="AlphaFoldDB" id="A0A935PZ00"/>
<proteinExistence type="predicted"/>
<dbReference type="Proteomes" id="UP000697998">
    <property type="component" value="Unassembled WGS sequence"/>
</dbReference>
<accession>A0A935PZ00</accession>
<evidence type="ECO:0000313" key="2">
    <source>
        <dbReference type="EMBL" id="MBK7675985.1"/>
    </source>
</evidence>
<feature type="region of interest" description="Disordered" evidence="1">
    <location>
        <begin position="31"/>
        <end position="53"/>
    </location>
</feature>
<dbReference type="EMBL" id="JADJMH010000015">
    <property type="protein sequence ID" value="MBK7675985.1"/>
    <property type="molecule type" value="Genomic_DNA"/>
</dbReference>
<reference evidence="2 3" key="1">
    <citation type="submission" date="2020-10" db="EMBL/GenBank/DDBJ databases">
        <title>Connecting structure to function with the recovery of over 1000 high-quality activated sludge metagenome-assembled genomes encoding full-length rRNA genes using long-read sequencing.</title>
        <authorList>
            <person name="Singleton C.M."/>
            <person name="Petriglieri F."/>
            <person name="Kristensen J.M."/>
            <person name="Kirkegaard R.H."/>
            <person name="Michaelsen T.Y."/>
            <person name="Andersen M.H."/>
            <person name="Karst S.M."/>
            <person name="Dueholm M.S."/>
            <person name="Nielsen P.H."/>
            <person name="Albertsen M."/>
        </authorList>
    </citation>
    <scope>NUCLEOTIDE SEQUENCE [LARGE SCALE GENOMIC DNA]</scope>
    <source>
        <strain evidence="2">EsbW_18-Q3-R4-48_BATAC.285</strain>
    </source>
</reference>
<name>A0A935PZ00_9PROT</name>
<gene>
    <name evidence="2" type="ORF">IPJ27_15200</name>
</gene>
<protein>
    <submittedName>
        <fullName evidence="2">Uncharacterized protein</fullName>
    </submittedName>
</protein>
<evidence type="ECO:0000256" key="1">
    <source>
        <dbReference type="SAM" id="MobiDB-lite"/>
    </source>
</evidence>
<sequence length="72" mass="8119">MARNEVVFHAVIGDSMDEMLVDLDELGPHFRPHAQVGKPSPRSSMATWKPRPRKMQQSFMYPGQIGDLLILG</sequence>
<evidence type="ECO:0000313" key="3">
    <source>
        <dbReference type="Proteomes" id="UP000697998"/>
    </source>
</evidence>
<comment type="caution">
    <text evidence="2">The sequence shown here is derived from an EMBL/GenBank/DDBJ whole genome shotgun (WGS) entry which is preliminary data.</text>
</comment>